<reference evidence="5" key="1">
    <citation type="submission" date="2022-08" db="UniProtKB">
        <authorList>
            <consortium name="EnsemblMetazoa"/>
        </authorList>
    </citation>
    <scope>IDENTIFICATION</scope>
    <source>
        <strain evidence="5">05x7-T-G4-1.051#20</strain>
    </source>
</reference>
<dbReference type="Pfam" id="PF01026">
    <property type="entry name" value="TatD_DNase"/>
    <property type="match status" value="2"/>
</dbReference>
<evidence type="ECO:0000256" key="3">
    <source>
        <dbReference type="ARBA" id="ARBA00022801"/>
    </source>
</evidence>
<protein>
    <submittedName>
        <fullName evidence="5">Uncharacterized protein</fullName>
    </submittedName>
</protein>
<name>A0A8W8L8V0_MAGGI</name>
<evidence type="ECO:0000313" key="6">
    <source>
        <dbReference type="Proteomes" id="UP000005408"/>
    </source>
</evidence>
<dbReference type="Gene3D" id="3.20.20.140">
    <property type="entry name" value="Metal-dependent hydrolases"/>
    <property type="match status" value="2"/>
</dbReference>
<comment type="similarity">
    <text evidence="1">Belongs to the metallo-dependent hydrolases superfamily. TatD-type hydrolase family.</text>
</comment>
<dbReference type="InterPro" id="IPR001130">
    <property type="entry name" value="TatD-like"/>
</dbReference>
<keyword evidence="3" id="KW-0378">Hydrolase</keyword>
<dbReference type="InterPro" id="IPR032466">
    <property type="entry name" value="Metal_Hydrolase"/>
</dbReference>
<dbReference type="AlphaFoldDB" id="A0A8W8L8V0"/>
<keyword evidence="2" id="KW-0479">Metal-binding</keyword>
<evidence type="ECO:0000256" key="1">
    <source>
        <dbReference type="ARBA" id="ARBA00009275"/>
    </source>
</evidence>
<evidence type="ECO:0000313" key="5">
    <source>
        <dbReference type="EnsemblMetazoa" id="G27207.2:cds"/>
    </source>
</evidence>
<evidence type="ECO:0000256" key="2">
    <source>
        <dbReference type="ARBA" id="ARBA00022723"/>
    </source>
</evidence>
<dbReference type="InterPro" id="IPR018228">
    <property type="entry name" value="DNase_TatD-rel_CS"/>
</dbReference>
<sequence length="480" mass="53050">MEFNGYIDCHNHLADPMFTDDIHNVVDNAREAGVVAALVCAETPSDIPKVLRLCETFPDILLPCLGIHPVQKNADDIERCVTLHDFEMAVSEIEKHAHKICAIGEVGLDFQPRITPGAEHKEAQRAVLKAQVELAAKYDLPLNVHSRSAGRPTIAALKEFGAKNVLLHAFDGRPSIAMEGVKEGYFFSIPPSIVRSEQKGKLIKQLPMEHILLETDSPALSPVKDSMFEHDIQTVVENTKRAGVAAVLVCTVTPSDFPLVLRLCDQYPDVLVPCLGIHPVQKDSNGEQRCVSQEDLDKVITEMEQYADRICAIGEVGLDFQPRITAESIHKDIQRNVLKTQVELANKYDLPLNVHSRSAGKPTIAALKEFGAKSVLLHAFDGRPSTAMEGVKEGYFFSIPPSIVRSDQLKLVKQLPMENIVLETDCPGLGPVKGERNEPANVQISCDYIAKVKNMTPQDVKRITTQNALKLFPKLMKILK</sequence>
<dbReference type="PROSITE" id="PS01091">
    <property type="entry name" value="TATD_3"/>
    <property type="match status" value="2"/>
</dbReference>
<keyword evidence="6" id="KW-1185">Reference proteome</keyword>
<dbReference type="EnsemblMetazoa" id="G27207.2">
    <property type="protein sequence ID" value="G27207.2:cds"/>
    <property type="gene ID" value="G27207"/>
</dbReference>
<dbReference type="PANTHER" id="PTHR46317">
    <property type="entry name" value="HYDROLASE OF PHP SUPERFAMILY-RELATED PROTEIN"/>
    <property type="match status" value="1"/>
</dbReference>
<accession>A0A8W8L8V0</accession>
<dbReference type="GO" id="GO:0046872">
    <property type="term" value="F:metal ion binding"/>
    <property type="evidence" value="ECO:0007669"/>
    <property type="project" value="UniProtKB-KW"/>
</dbReference>
<proteinExistence type="inferred from homology"/>
<organism evidence="5 6">
    <name type="scientific">Magallana gigas</name>
    <name type="common">Pacific oyster</name>
    <name type="synonym">Crassostrea gigas</name>
    <dbReference type="NCBI Taxonomy" id="29159"/>
    <lineage>
        <taxon>Eukaryota</taxon>
        <taxon>Metazoa</taxon>
        <taxon>Spiralia</taxon>
        <taxon>Lophotrochozoa</taxon>
        <taxon>Mollusca</taxon>
        <taxon>Bivalvia</taxon>
        <taxon>Autobranchia</taxon>
        <taxon>Pteriomorphia</taxon>
        <taxon>Ostreida</taxon>
        <taxon>Ostreoidea</taxon>
        <taxon>Ostreidae</taxon>
        <taxon>Magallana</taxon>
    </lineage>
</organism>
<dbReference type="SUPFAM" id="SSF51556">
    <property type="entry name" value="Metallo-dependent hydrolases"/>
    <property type="match status" value="2"/>
</dbReference>
<comment type="function">
    <text evidence="4">Exhibits 3'-exonuclease activities and apurinic/apyrimidinic (AP) endonuclease (in vitro). Show preferential AP endonuclease activity on double-stranded DNA substrates and 3'- exonuclease activity on single-stranded DNA.</text>
</comment>
<dbReference type="CDD" id="cd01310">
    <property type="entry name" value="TatD_DNAse"/>
    <property type="match status" value="2"/>
</dbReference>
<dbReference type="Proteomes" id="UP000005408">
    <property type="component" value="Unassembled WGS sequence"/>
</dbReference>
<dbReference type="GO" id="GO:0016788">
    <property type="term" value="F:hydrolase activity, acting on ester bonds"/>
    <property type="evidence" value="ECO:0007669"/>
    <property type="project" value="InterPro"/>
</dbReference>
<evidence type="ECO:0000256" key="4">
    <source>
        <dbReference type="ARBA" id="ARBA00093287"/>
    </source>
</evidence>
<dbReference type="PANTHER" id="PTHR46317:SF1">
    <property type="entry name" value="HYDROLASE, TATD FAMILY"/>
    <property type="match status" value="1"/>
</dbReference>